<dbReference type="PANTHER" id="PTHR12674:SF2">
    <property type="entry name" value="PREFOLDIN SUBUNIT 5"/>
    <property type="match status" value="1"/>
</dbReference>
<dbReference type="PANTHER" id="PTHR12674">
    <property type="entry name" value="PREFOLDIN SUBUNIT 5"/>
    <property type="match status" value="1"/>
</dbReference>
<feature type="coiled-coil region" evidence="3">
    <location>
        <begin position="15"/>
        <end position="42"/>
    </location>
</feature>
<dbReference type="AlphaFoldDB" id="A0A9J6BPW3"/>
<evidence type="ECO:0000256" key="3">
    <source>
        <dbReference type="SAM" id="Coils"/>
    </source>
</evidence>
<dbReference type="OrthoDB" id="10267474at2759"/>
<proteinExistence type="inferred from homology"/>
<keyword evidence="2" id="KW-0143">Chaperone</keyword>
<dbReference type="CDD" id="cd23157">
    <property type="entry name" value="Prefoldin_5"/>
    <property type="match status" value="1"/>
</dbReference>
<protein>
    <recommendedName>
        <fullName evidence="6">Prefoldin subunit 5</fullName>
    </recommendedName>
</protein>
<dbReference type="GO" id="GO:0016272">
    <property type="term" value="C:prefoldin complex"/>
    <property type="evidence" value="ECO:0007669"/>
    <property type="project" value="InterPro"/>
</dbReference>
<accession>A0A9J6BPW3</accession>
<dbReference type="GO" id="GO:1990113">
    <property type="term" value="P:RNA polymerase I assembly"/>
    <property type="evidence" value="ECO:0007669"/>
    <property type="project" value="TreeGrafter"/>
</dbReference>
<dbReference type="GO" id="GO:0051082">
    <property type="term" value="F:unfolded protein binding"/>
    <property type="evidence" value="ECO:0007669"/>
    <property type="project" value="InterPro"/>
</dbReference>
<evidence type="ECO:0000313" key="4">
    <source>
        <dbReference type="EMBL" id="KAG5671733.1"/>
    </source>
</evidence>
<keyword evidence="3" id="KW-0175">Coiled coil</keyword>
<dbReference type="EMBL" id="JADBJN010000003">
    <property type="protein sequence ID" value="KAG5671733.1"/>
    <property type="molecule type" value="Genomic_DNA"/>
</dbReference>
<dbReference type="SUPFAM" id="SSF46579">
    <property type="entry name" value="Prefoldin"/>
    <property type="match status" value="1"/>
</dbReference>
<gene>
    <name evidence="4" type="ORF">PVAND_001913</name>
</gene>
<dbReference type="Pfam" id="PF02996">
    <property type="entry name" value="Prefoldin"/>
    <property type="match status" value="1"/>
</dbReference>
<dbReference type="InterPro" id="IPR009053">
    <property type="entry name" value="Prefoldin"/>
</dbReference>
<dbReference type="GO" id="GO:1990114">
    <property type="term" value="P:RNA polymerase II core complex assembly"/>
    <property type="evidence" value="ECO:0007669"/>
    <property type="project" value="TreeGrafter"/>
</dbReference>
<dbReference type="Gene3D" id="1.10.287.370">
    <property type="match status" value="1"/>
</dbReference>
<dbReference type="Proteomes" id="UP001107558">
    <property type="component" value="Chromosome 3"/>
</dbReference>
<dbReference type="GO" id="GO:1990115">
    <property type="term" value="P:RNA polymerase III assembly"/>
    <property type="evidence" value="ECO:0007669"/>
    <property type="project" value="TreeGrafter"/>
</dbReference>
<dbReference type="GO" id="GO:0006457">
    <property type="term" value="P:protein folding"/>
    <property type="evidence" value="ECO:0007669"/>
    <property type="project" value="InterPro"/>
</dbReference>
<sequence>MSTISTTEQPQMQQIDLMKLNLQQLTQLKNQLDQELTIFQDSLQTLKMAKGKFGASKDALEQFKEGDSKKTTLIPLTGSMYVPGRIKDIDNVIIDIGTGYYVEKDRDSAKDYFKRKVDFVSEQIDKIEVLGFEKSQIRDAICEVMTIKIQQLKGSIPAQES</sequence>
<comment type="similarity">
    <text evidence="1">Belongs to the prefoldin subunit alpha family.</text>
</comment>
<evidence type="ECO:0008006" key="6">
    <source>
        <dbReference type="Google" id="ProtNLM"/>
    </source>
</evidence>
<name>A0A9J6BPW3_POLVA</name>
<dbReference type="FunFam" id="1.10.287.370:FF:000004">
    <property type="entry name" value="Probable prefoldin subunit 5"/>
    <property type="match status" value="1"/>
</dbReference>
<evidence type="ECO:0000256" key="1">
    <source>
        <dbReference type="ARBA" id="ARBA00010048"/>
    </source>
</evidence>
<dbReference type="InterPro" id="IPR011599">
    <property type="entry name" value="PFD_alpha_archaea"/>
</dbReference>
<comment type="caution">
    <text evidence="4">The sequence shown here is derived from an EMBL/GenBank/DDBJ whole genome shotgun (WGS) entry which is preliminary data.</text>
</comment>
<reference evidence="4" key="1">
    <citation type="submission" date="2021-03" db="EMBL/GenBank/DDBJ databases">
        <title>Chromosome level genome of the anhydrobiotic midge Polypedilum vanderplanki.</title>
        <authorList>
            <person name="Yoshida Y."/>
            <person name="Kikawada T."/>
            <person name="Gusev O."/>
        </authorList>
    </citation>
    <scope>NUCLEOTIDE SEQUENCE</scope>
    <source>
        <strain evidence="4">NIAS01</strain>
        <tissue evidence="4">Whole body or cell culture</tissue>
    </source>
</reference>
<organism evidence="4 5">
    <name type="scientific">Polypedilum vanderplanki</name>
    <name type="common">Sleeping chironomid midge</name>
    <dbReference type="NCBI Taxonomy" id="319348"/>
    <lineage>
        <taxon>Eukaryota</taxon>
        <taxon>Metazoa</taxon>
        <taxon>Ecdysozoa</taxon>
        <taxon>Arthropoda</taxon>
        <taxon>Hexapoda</taxon>
        <taxon>Insecta</taxon>
        <taxon>Pterygota</taxon>
        <taxon>Neoptera</taxon>
        <taxon>Endopterygota</taxon>
        <taxon>Diptera</taxon>
        <taxon>Nematocera</taxon>
        <taxon>Chironomoidea</taxon>
        <taxon>Chironomidae</taxon>
        <taxon>Chironominae</taxon>
        <taxon>Polypedilum</taxon>
        <taxon>Polypedilum</taxon>
    </lineage>
</organism>
<evidence type="ECO:0000313" key="5">
    <source>
        <dbReference type="Proteomes" id="UP001107558"/>
    </source>
</evidence>
<evidence type="ECO:0000256" key="2">
    <source>
        <dbReference type="ARBA" id="ARBA00023186"/>
    </source>
</evidence>
<dbReference type="InterPro" id="IPR004127">
    <property type="entry name" value="Prefoldin_subunit_alpha"/>
</dbReference>
<dbReference type="GO" id="GO:0005737">
    <property type="term" value="C:cytoplasm"/>
    <property type="evidence" value="ECO:0007669"/>
    <property type="project" value="TreeGrafter"/>
</dbReference>
<dbReference type="NCBIfam" id="TIGR00293">
    <property type="entry name" value="prefoldin subunit alpha"/>
    <property type="match status" value="1"/>
</dbReference>
<keyword evidence="5" id="KW-1185">Reference proteome</keyword>